<reference evidence="1" key="1">
    <citation type="journal article" date="2014" name="Int. J. Syst. Evol. Microbiol.">
        <title>Complete genome of a new Firmicutes species belonging to the dominant human colonic microbiota ('Ruminococcus bicirculans') reveals two chromosomes and a selective capacity to utilize plant glucans.</title>
        <authorList>
            <consortium name="NISC Comparative Sequencing Program"/>
            <person name="Wegmann U."/>
            <person name="Louis P."/>
            <person name="Goesmann A."/>
            <person name="Henrissat B."/>
            <person name="Duncan S.H."/>
            <person name="Flint H.J."/>
        </authorList>
    </citation>
    <scope>NUCLEOTIDE SEQUENCE</scope>
    <source>
        <strain evidence="1">CECT 8869</strain>
    </source>
</reference>
<sequence>MTASYIEINYLNNATKSVNEGITILEKLNFMEWLTFAYELKTDIYLKQKKYNEALQWYMKSEKI</sequence>
<reference evidence="1" key="2">
    <citation type="submission" date="2023-06" db="EMBL/GenBank/DDBJ databases">
        <authorList>
            <person name="Lucena T."/>
            <person name="Sun Q."/>
        </authorList>
    </citation>
    <scope>NUCLEOTIDE SEQUENCE</scope>
    <source>
        <strain evidence="1">CECT 8869</strain>
    </source>
</reference>
<dbReference type="Proteomes" id="UP001168579">
    <property type="component" value="Unassembled WGS sequence"/>
</dbReference>
<gene>
    <name evidence="1" type="ORF">Q2T41_14420</name>
</gene>
<dbReference type="EMBL" id="JAUKUC010000001">
    <property type="protein sequence ID" value="MDO1513852.1"/>
    <property type="molecule type" value="Genomic_DNA"/>
</dbReference>
<evidence type="ECO:0000313" key="1">
    <source>
        <dbReference type="EMBL" id="MDO1513852.1"/>
    </source>
</evidence>
<proteinExistence type="predicted"/>
<name>A0ABT8RTK6_9FLAO</name>
<protein>
    <recommendedName>
        <fullName evidence="3">Tetratricopeptide repeat protein</fullName>
    </recommendedName>
</protein>
<evidence type="ECO:0008006" key="3">
    <source>
        <dbReference type="Google" id="ProtNLM"/>
    </source>
</evidence>
<keyword evidence="2" id="KW-1185">Reference proteome</keyword>
<organism evidence="1 2">
    <name type="scientific">Maribacter confluentis</name>
    <dbReference type="NCBI Taxonomy" id="1656093"/>
    <lineage>
        <taxon>Bacteria</taxon>
        <taxon>Pseudomonadati</taxon>
        <taxon>Bacteroidota</taxon>
        <taxon>Flavobacteriia</taxon>
        <taxon>Flavobacteriales</taxon>
        <taxon>Flavobacteriaceae</taxon>
        <taxon>Maribacter</taxon>
    </lineage>
</organism>
<dbReference type="RefSeq" id="WP_304436632.1">
    <property type="nucleotide sequence ID" value="NZ_JAUKUC010000001.1"/>
</dbReference>
<evidence type="ECO:0000313" key="2">
    <source>
        <dbReference type="Proteomes" id="UP001168579"/>
    </source>
</evidence>
<accession>A0ABT8RTK6</accession>
<comment type="caution">
    <text evidence="1">The sequence shown here is derived from an EMBL/GenBank/DDBJ whole genome shotgun (WGS) entry which is preliminary data.</text>
</comment>